<keyword evidence="2" id="KW-1185">Reference proteome</keyword>
<dbReference type="Proteomes" id="UP000807769">
    <property type="component" value="Unassembled WGS sequence"/>
</dbReference>
<gene>
    <name evidence="1" type="ORF">BJ212DRAFT_1445004</name>
</gene>
<dbReference type="GeneID" id="64632059"/>
<dbReference type="AlphaFoldDB" id="A0A9P7EJC6"/>
<evidence type="ECO:0000313" key="1">
    <source>
        <dbReference type="EMBL" id="KAG1822782.1"/>
    </source>
</evidence>
<dbReference type="RefSeq" id="XP_041197188.1">
    <property type="nucleotide sequence ID" value="XM_041338043.1"/>
</dbReference>
<protein>
    <submittedName>
        <fullName evidence="1">Uncharacterized protein</fullName>
    </submittedName>
</protein>
<evidence type="ECO:0000313" key="2">
    <source>
        <dbReference type="Proteomes" id="UP000807769"/>
    </source>
</evidence>
<dbReference type="OrthoDB" id="2676448at2759"/>
<proteinExistence type="predicted"/>
<comment type="caution">
    <text evidence="1">The sequence shown here is derived from an EMBL/GenBank/DDBJ whole genome shotgun (WGS) entry which is preliminary data.</text>
</comment>
<sequence>MSMHDSQIMQDNGIGGNEYNKYKDEVSLQKYCVALDELERLMVMQLFELSKLSLSEMGYKLWQQIRKALQRRSDAIQNAINKYNVQATALNPSRPCLSWKDIADYSFLGEFDPTHREGSVKFFKLRHAYEEVEHLNIEVHHLQTAIHDEGAQISTTINKILDSNPLLGWELQKHWKLHSAVFKVMDNGLAPW</sequence>
<name>A0A9P7EJC6_9AGAM</name>
<reference evidence="1" key="1">
    <citation type="journal article" date="2020" name="New Phytol.">
        <title>Comparative genomics reveals dynamic genome evolution in host specialist ectomycorrhizal fungi.</title>
        <authorList>
            <person name="Lofgren L.A."/>
            <person name="Nguyen N.H."/>
            <person name="Vilgalys R."/>
            <person name="Ruytinx J."/>
            <person name="Liao H.L."/>
            <person name="Branco S."/>
            <person name="Kuo A."/>
            <person name="LaButti K."/>
            <person name="Lipzen A."/>
            <person name="Andreopoulos W."/>
            <person name="Pangilinan J."/>
            <person name="Riley R."/>
            <person name="Hundley H."/>
            <person name="Na H."/>
            <person name="Barry K."/>
            <person name="Grigoriev I.V."/>
            <person name="Stajich J.E."/>
            <person name="Kennedy P.G."/>
        </authorList>
    </citation>
    <scope>NUCLEOTIDE SEQUENCE</scope>
    <source>
        <strain evidence="1">MN1</strain>
    </source>
</reference>
<organism evidence="1 2">
    <name type="scientific">Suillus subaureus</name>
    <dbReference type="NCBI Taxonomy" id="48587"/>
    <lineage>
        <taxon>Eukaryota</taxon>
        <taxon>Fungi</taxon>
        <taxon>Dikarya</taxon>
        <taxon>Basidiomycota</taxon>
        <taxon>Agaricomycotina</taxon>
        <taxon>Agaricomycetes</taxon>
        <taxon>Agaricomycetidae</taxon>
        <taxon>Boletales</taxon>
        <taxon>Suillineae</taxon>
        <taxon>Suillaceae</taxon>
        <taxon>Suillus</taxon>
    </lineage>
</organism>
<accession>A0A9P7EJC6</accession>
<dbReference type="EMBL" id="JABBWG010000005">
    <property type="protein sequence ID" value="KAG1822782.1"/>
    <property type="molecule type" value="Genomic_DNA"/>
</dbReference>